<dbReference type="STRING" id="1214242.B446_31720"/>
<reference evidence="6 7" key="2">
    <citation type="journal article" date="2013" name="J. Biotechnol.">
        <title>Complete genome sequence of the kirromycin producer Streptomyces collinus Tu 365 consisting of a linear chromosome and two linear plasmids.</title>
        <authorList>
            <person name="Ruckert C."/>
            <person name="Szczepanowski R."/>
            <person name="Albersmeier A."/>
            <person name="Goesmann A."/>
            <person name="Iftime D."/>
            <person name="Musiol E.M."/>
            <person name="Blin K."/>
            <person name="Wohlleben W."/>
            <person name="Puhler A."/>
            <person name="Kalinowski J."/>
            <person name="Weber T."/>
        </authorList>
    </citation>
    <scope>NUCLEOTIDE SEQUENCE [LARGE SCALE GENOMIC DNA]</scope>
    <source>
        <strain evidence="7">DSM 40733 / Tue 365</strain>
    </source>
</reference>
<gene>
    <name evidence="6" type="ORF">B446_31720</name>
</gene>
<evidence type="ECO:0000256" key="1">
    <source>
        <dbReference type="ARBA" id="ARBA00022630"/>
    </source>
</evidence>
<keyword evidence="4 6" id="KW-0503">Monooxygenase</keyword>
<dbReference type="InterPro" id="IPR050172">
    <property type="entry name" value="SsuD_RutA_monooxygenase"/>
</dbReference>
<dbReference type="HOGENOM" id="CLU_027853_1_0_11"/>
<dbReference type="EMBL" id="CP006259">
    <property type="protein sequence ID" value="AGS73148.1"/>
    <property type="molecule type" value="Genomic_DNA"/>
</dbReference>
<dbReference type="SUPFAM" id="SSF51679">
    <property type="entry name" value="Bacterial luciferase-like"/>
    <property type="match status" value="1"/>
</dbReference>
<dbReference type="RefSeq" id="WP_020943557.1">
    <property type="nucleotide sequence ID" value="NC_021985.1"/>
</dbReference>
<sequence length="388" mass="42215">MSLAFHWFLPTNGDSRHVVGGGHGTPATESGRDRPPTVAYLSQIARAAEDLGFVGALTPTGAWCEDAWLTTAMVSQNTERLKFLVAFRPGFVSPTLAAQMASTFQRQTGGRLLLNVVTGGESHEQRAYGDFLDKEARYRRTGEFLEVVRGLWEGRTVDLSGEHLRVEDARLARVPDPVPEVYFGGSSAIAGEVAARHADVYLTWGEPPAQVAEKIAWIRKLAAQEGRRVRFGIRLHVITRDTSEQAWAEAERLLAGFDAETVRQVQAGLARSESEGQQRMLALHGGGSRDGLEIHPNLWAGIGLVRGGAGTALVGSHTEVAERIEEYAASGIEEFIFSGYPHLEEAYWFGEGVLPKLQAQGLWRHPYGQRVAPAAQVPFAGGAPRVSV</sequence>
<accession>S5V0N5</accession>
<evidence type="ECO:0000313" key="7">
    <source>
        <dbReference type="Proteomes" id="UP000015423"/>
    </source>
</evidence>
<evidence type="ECO:0000256" key="3">
    <source>
        <dbReference type="ARBA" id="ARBA00023002"/>
    </source>
</evidence>
<evidence type="ECO:0000256" key="4">
    <source>
        <dbReference type="ARBA" id="ARBA00023033"/>
    </source>
</evidence>
<dbReference type="AlphaFoldDB" id="S5V0N5"/>
<keyword evidence="2" id="KW-0288">FMN</keyword>
<dbReference type="KEGG" id="sci:B446_31720"/>
<dbReference type="Pfam" id="PF00296">
    <property type="entry name" value="Bac_luciferase"/>
    <property type="match status" value="1"/>
</dbReference>
<dbReference type="InterPro" id="IPR036661">
    <property type="entry name" value="Luciferase-like_sf"/>
</dbReference>
<evidence type="ECO:0000313" key="6">
    <source>
        <dbReference type="EMBL" id="AGS73148.1"/>
    </source>
</evidence>
<evidence type="ECO:0000259" key="5">
    <source>
        <dbReference type="Pfam" id="PF00296"/>
    </source>
</evidence>
<dbReference type="eggNOG" id="COG2141">
    <property type="taxonomic scope" value="Bacteria"/>
</dbReference>
<evidence type="ECO:0000256" key="2">
    <source>
        <dbReference type="ARBA" id="ARBA00022643"/>
    </source>
</evidence>
<proteinExistence type="predicted"/>
<dbReference type="Gene3D" id="3.20.20.30">
    <property type="entry name" value="Luciferase-like domain"/>
    <property type="match status" value="1"/>
</dbReference>
<protein>
    <submittedName>
        <fullName evidence="6">Alkanesulfonate monooxygenase</fullName>
    </submittedName>
</protein>
<dbReference type="GO" id="GO:0046306">
    <property type="term" value="P:alkanesulfonate catabolic process"/>
    <property type="evidence" value="ECO:0007669"/>
    <property type="project" value="TreeGrafter"/>
</dbReference>
<dbReference type="PATRIC" id="fig|1214242.5.peg.6500"/>
<dbReference type="Proteomes" id="UP000015423">
    <property type="component" value="Chromosome"/>
</dbReference>
<dbReference type="PANTHER" id="PTHR42847">
    <property type="entry name" value="ALKANESULFONATE MONOOXYGENASE"/>
    <property type="match status" value="1"/>
</dbReference>
<dbReference type="GO" id="GO:0008726">
    <property type="term" value="F:alkanesulfonate monooxygenase activity"/>
    <property type="evidence" value="ECO:0007669"/>
    <property type="project" value="TreeGrafter"/>
</dbReference>
<dbReference type="PANTHER" id="PTHR42847:SF4">
    <property type="entry name" value="ALKANESULFONATE MONOOXYGENASE-RELATED"/>
    <property type="match status" value="1"/>
</dbReference>
<keyword evidence="3" id="KW-0560">Oxidoreductase</keyword>
<keyword evidence="1" id="KW-0285">Flavoprotein</keyword>
<feature type="domain" description="Luciferase-like" evidence="5">
    <location>
        <begin position="5"/>
        <end position="333"/>
    </location>
</feature>
<dbReference type="CDD" id="cd01094">
    <property type="entry name" value="Alkanesulfonate_monoxygenase"/>
    <property type="match status" value="1"/>
</dbReference>
<reference evidence="7" key="1">
    <citation type="submission" date="2012-10" db="EMBL/GenBank/DDBJ databases">
        <title>The complete genome sequence of Streptomyces collinus Tu 365.</title>
        <authorList>
            <person name="Ruckert C."/>
            <person name="Szczepanowski R."/>
            <person name="Goesmann A."/>
            <person name="Pross E.K."/>
            <person name="Musiol E.M."/>
            <person name="Blin K."/>
            <person name="Wohlleben W."/>
            <person name="Puhler A."/>
            <person name="Weber T."/>
            <person name="Kalinowski J."/>
        </authorList>
    </citation>
    <scope>NUCLEOTIDE SEQUENCE [LARGE SCALE GENOMIC DNA]</scope>
    <source>
        <strain evidence="7">DSM 40733 / Tue 365</strain>
    </source>
</reference>
<dbReference type="InterPro" id="IPR011251">
    <property type="entry name" value="Luciferase-like_dom"/>
</dbReference>
<organism evidence="6 7">
    <name type="scientific">Streptomyces collinus (strain DSM 40733 / Tue 365)</name>
    <dbReference type="NCBI Taxonomy" id="1214242"/>
    <lineage>
        <taxon>Bacteria</taxon>
        <taxon>Bacillati</taxon>
        <taxon>Actinomycetota</taxon>
        <taxon>Actinomycetes</taxon>
        <taxon>Kitasatosporales</taxon>
        <taxon>Streptomycetaceae</taxon>
        <taxon>Streptomyces</taxon>
    </lineage>
</organism>
<keyword evidence="7" id="KW-1185">Reference proteome</keyword>
<name>S5V0N5_STRC3</name>